<gene>
    <name evidence="2" type="ORF">ALC57_17346</name>
</gene>
<evidence type="ECO:0000313" key="3">
    <source>
        <dbReference type="Proteomes" id="UP000078492"/>
    </source>
</evidence>
<dbReference type="AlphaFoldDB" id="A0A195DE86"/>
<keyword evidence="3" id="KW-1185">Reference proteome</keyword>
<name>A0A195DE86_9HYME</name>
<evidence type="ECO:0000313" key="2">
    <source>
        <dbReference type="EMBL" id="KYN10739.1"/>
    </source>
</evidence>
<dbReference type="Proteomes" id="UP000078492">
    <property type="component" value="Unassembled WGS sequence"/>
</dbReference>
<protein>
    <submittedName>
        <fullName evidence="2">Uncharacterized protein</fullName>
    </submittedName>
</protein>
<dbReference type="EMBL" id="KQ980989">
    <property type="protein sequence ID" value="KYN10739.1"/>
    <property type="molecule type" value="Genomic_DNA"/>
</dbReference>
<feature type="region of interest" description="Disordered" evidence="1">
    <location>
        <begin position="58"/>
        <end position="81"/>
    </location>
</feature>
<organism evidence="2 3">
    <name type="scientific">Trachymyrmex cornetzi</name>
    <dbReference type="NCBI Taxonomy" id="471704"/>
    <lineage>
        <taxon>Eukaryota</taxon>
        <taxon>Metazoa</taxon>
        <taxon>Ecdysozoa</taxon>
        <taxon>Arthropoda</taxon>
        <taxon>Hexapoda</taxon>
        <taxon>Insecta</taxon>
        <taxon>Pterygota</taxon>
        <taxon>Neoptera</taxon>
        <taxon>Endopterygota</taxon>
        <taxon>Hymenoptera</taxon>
        <taxon>Apocrita</taxon>
        <taxon>Aculeata</taxon>
        <taxon>Formicoidea</taxon>
        <taxon>Formicidae</taxon>
        <taxon>Myrmicinae</taxon>
        <taxon>Trachymyrmex</taxon>
    </lineage>
</organism>
<sequence>MPAHRTGSTASMRACAAINFRKIYYPTNRPIVMCECEPRESVPTSAVKNGRTISAAANGRWAERSTEVDPEPSETARRGRGRGRGRIVGYFVVHTRDAWQSADRYDSESYPSSPDNIDGIAIKVYPRYEKLRVTLEALSFVISHEIAFEEIKARLTDTSHSGRSSATMPICSEFELRYLDTRVSILSFPLSSNAI</sequence>
<proteinExistence type="predicted"/>
<evidence type="ECO:0000256" key="1">
    <source>
        <dbReference type="SAM" id="MobiDB-lite"/>
    </source>
</evidence>
<reference evidence="2 3" key="1">
    <citation type="submission" date="2015-09" db="EMBL/GenBank/DDBJ databases">
        <title>Trachymyrmex cornetzi WGS genome.</title>
        <authorList>
            <person name="Nygaard S."/>
            <person name="Hu H."/>
            <person name="Boomsma J."/>
            <person name="Zhang G."/>
        </authorList>
    </citation>
    <scope>NUCLEOTIDE SEQUENCE [LARGE SCALE GENOMIC DNA]</scope>
    <source>
        <strain evidence="2">Tcor2-1</strain>
        <tissue evidence="2">Whole body</tissue>
    </source>
</reference>
<accession>A0A195DE86</accession>